<sequence length="354" mass="39739">MWLRVMILVLAGLSASAWAAAQQLKLIEGAPEVYTVKKGDTLWDISAHFLSNPWLWPELWQANDYIKNPHLIYPGDQLHLIWVDGQPRLSLKKRVHLSPKARVIRAPITTLQSSLMMPYLAQDKLMTPQHLERLPRVLGESSARDYMSQGDTVWVDSELEKGSEWWIYRPDMVFERDLEDGESREVKVMTLKEIARGTVNGTEEEMSALTLTNFSYEVRQNDVLLPAPLPSEQLNLSFSPSAPPAELAAKVAGHFSGINYIATHETVVIDKGHLDGVIPGHVFQLYRDGADVVGRKGDYEYQKLGSQKKFTLHQIPVGEIAIIRPYEHFSIGVITKSSEPIAPGTLALPPKTND</sequence>
<dbReference type="PANTHER" id="PTHR34700:SF4">
    <property type="entry name" value="PHAGE-LIKE ELEMENT PBSX PROTEIN XKDP"/>
    <property type="match status" value="1"/>
</dbReference>
<dbReference type="AlphaFoldDB" id="A0A0J1JLC7"/>
<dbReference type="SUPFAM" id="SSF54106">
    <property type="entry name" value="LysM domain"/>
    <property type="match status" value="1"/>
</dbReference>
<dbReference type="CDD" id="cd00118">
    <property type="entry name" value="LysM"/>
    <property type="match status" value="1"/>
</dbReference>
<comment type="caution">
    <text evidence="3">The sequence shown here is derived from an EMBL/GenBank/DDBJ whole genome shotgun (WGS) entry which is preliminary data.</text>
</comment>
<keyword evidence="4" id="KW-1185">Reference proteome</keyword>
<dbReference type="Gene3D" id="3.10.350.10">
    <property type="entry name" value="LysM domain"/>
    <property type="match status" value="1"/>
</dbReference>
<evidence type="ECO:0000313" key="4">
    <source>
        <dbReference type="Proteomes" id="UP000036426"/>
    </source>
</evidence>
<dbReference type="PROSITE" id="PS51782">
    <property type="entry name" value="LYSM"/>
    <property type="match status" value="1"/>
</dbReference>
<evidence type="ECO:0000313" key="3">
    <source>
        <dbReference type="EMBL" id="KLV02862.1"/>
    </source>
</evidence>
<dbReference type="InterPro" id="IPR036779">
    <property type="entry name" value="LysM_dom_sf"/>
</dbReference>
<proteinExistence type="predicted"/>
<dbReference type="RefSeq" id="WP_047872524.1">
    <property type="nucleotide sequence ID" value="NZ_BMYC01000022.1"/>
</dbReference>
<reference evidence="3 4" key="1">
    <citation type="submission" date="2015-05" db="EMBL/GenBank/DDBJ databases">
        <title>Photobacterium galathea sp. nov.</title>
        <authorList>
            <person name="Machado H."/>
            <person name="Gram L."/>
        </authorList>
    </citation>
    <scope>NUCLEOTIDE SEQUENCE [LARGE SCALE GENOMIC DNA]</scope>
    <source>
        <strain evidence="3 4">DSM 25995</strain>
    </source>
</reference>
<dbReference type="InterPro" id="IPR052196">
    <property type="entry name" value="Bact_Kbp"/>
</dbReference>
<feature type="signal peptide" evidence="1">
    <location>
        <begin position="1"/>
        <end position="19"/>
    </location>
</feature>
<organism evidence="3 4">
    <name type="scientific">Photobacterium aphoticum</name>
    <dbReference type="NCBI Taxonomy" id="754436"/>
    <lineage>
        <taxon>Bacteria</taxon>
        <taxon>Pseudomonadati</taxon>
        <taxon>Pseudomonadota</taxon>
        <taxon>Gammaproteobacteria</taxon>
        <taxon>Vibrionales</taxon>
        <taxon>Vibrionaceae</taxon>
        <taxon>Photobacterium</taxon>
    </lineage>
</organism>
<dbReference type="SMART" id="SM00257">
    <property type="entry name" value="LysM"/>
    <property type="match status" value="1"/>
</dbReference>
<protein>
    <submittedName>
        <fullName evidence="3">Peptigoglycan-binding protein LysM</fullName>
    </submittedName>
</protein>
<dbReference type="InterPro" id="IPR018392">
    <property type="entry name" value="LysM"/>
</dbReference>
<dbReference type="Pfam" id="PF01476">
    <property type="entry name" value="LysM"/>
    <property type="match status" value="1"/>
</dbReference>
<name>A0A0J1JLC7_9GAMM</name>
<feature type="chain" id="PRO_5005253647" evidence="1">
    <location>
        <begin position="20"/>
        <end position="354"/>
    </location>
</feature>
<dbReference type="PATRIC" id="fig|754436.4.peg.235"/>
<feature type="domain" description="LysM" evidence="2">
    <location>
        <begin position="32"/>
        <end position="80"/>
    </location>
</feature>
<dbReference type="EMBL" id="LDOV01000002">
    <property type="protein sequence ID" value="KLV02862.1"/>
    <property type="molecule type" value="Genomic_DNA"/>
</dbReference>
<evidence type="ECO:0000259" key="2">
    <source>
        <dbReference type="PROSITE" id="PS51782"/>
    </source>
</evidence>
<accession>A0A0J1JLC7</accession>
<dbReference type="Proteomes" id="UP000036426">
    <property type="component" value="Unassembled WGS sequence"/>
</dbReference>
<evidence type="ECO:0000256" key="1">
    <source>
        <dbReference type="SAM" id="SignalP"/>
    </source>
</evidence>
<dbReference type="PANTHER" id="PTHR34700">
    <property type="entry name" value="POTASSIUM BINDING PROTEIN KBP"/>
    <property type="match status" value="1"/>
</dbReference>
<gene>
    <name evidence="3" type="ORF">ABT58_01120</name>
</gene>
<dbReference type="OrthoDB" id="9765158at2"/>
<keyword evidence="1" id="KW-0732">Signal</keyword>